<dbReference type="EMBL" id="FCOB02000040">
    <property type="protein sequence ID" value="SAK99493.1"/>
    <property type="molecule type" value="Genomic_DNA"/>
</dbReference>
<dbReference type="STRING" id="1777144.AWB83_06092"/>
<evidence type="ECO:0000313" key="2">
    <source>
        <dbReference type="Proteomes" id="UP000054978"/>
    </source>
</evidence>
<gene>
    <name evidence="1" type="ORF">AWB83_06092</name>
</gene>
<sequence length="44" mass="5111">MQTNTREPSRFDCLAGLNRRYSELLPRLDLLRGALQTADTEECR</sequence>
<organism evidence="1 2">
    <name type="scientific">Caballeronia ptereochthonis</name>
    <dbReference type="NCBI Taxonomy" id="1777144"/>
    <lineage>
        <taxon>Bacteria</taxon>
        <taxon>Pseudomonadati</taxon>
        <taxon>Pseudomonadota</taxon>
        <taxon>Betaproteobacteria</taxon>
        <taxon>Burkholderiales</taxon>
        <taxon>Burkholderiaceae</taxon>
        <taxon>Caballeronia</taxon>
    </lineage>
</organism>
<dbReference type="Proteomes" id="UP000054978">
    <property type="component" value="Unassembled WGS sequence"/>
</dbReference>
<evidence type="ECO:0000313" key="1">
    <source>
        <dbReference type="EMBL" id="SAK99493.1"/>
    </source>
</evidence>
<reference evidence="1" key="1">
    <citation type="submission" date="2016-01" db="EMBL/GenBank/DDBJ databases">
        <authorList>
            <person name="Peeters C."/>
        </authorList>
    </citation>
    <scope>NUCLEOTIDE SEQUENCE [LARGE SCALE GENOMIC DNA]</scope>
    <source>
        <strain evidence="1">LMG 29326</strain>
    </source>
</reference>
<comment type="caution">
    <text evidence="1">The sequence shown here is derived from an EMBL/GenBank/DDBJ whole genome shotgun (WGS) entry which is preliminary data.</text>
</comment>
<proteinExistence type="predicted"/>
<keyword evidence="2" id="KW-1185">Reference proteome</keyword>
<dbReference type="AlphaFoldDB" id="A0A158DY94"/>
<protein>
    <submittedName>
        <fullName evidence="1">Uncharacterized protein</fullName>
    </submittedName>
</protein>
<name>A0A158DY94_9BURK</name>
<accession>A0A158DY94</accession>